<evidence type="ECO:0000313" key="2">
    <source>
        <dbReference type="Proteomes" id="UP000069205"/>
    </source>
</evidence>
<name>A0A0K2GJG9_NITMO</name>
<proteinExistence type="predicted"/>
<reference evidence="1 2" key="1">
    <citation type="journal article" date="2015" name="Proc. Natl. Acad. Sci. U.S.A.">
        <title>Expanded metabolic versatility of ubiquitous nitrite-oxidizing bacteria from the genus Nitrospira.</title>
        <authorList>
            <person name="Koch H."/>
            <person name="Lucker S."/>
            <person name="Albertsen M."/>
            <person name="Kitzinger K."/>
            <person name="Herbold C."/>
            <person name="Spieck E."/>
            <person name="Nielsen P.H."/>
            <person name="Wagner M."/>
            <person name="Daims H."/>
        </authorList>
    </citation>
    <scope>NUCLEOTIDE SEQUENCE [LARGE SCALE GENOMIC DNA]</scope>
    <source>
        <strain evidence="1 2">NSP M-1</strain>
    </source>
</reference>
<dbReference type="KEGG" id="nmv:NITMOv2_4402"/>
<gene>
    <name evidence="1" type="ORF">NITMOv2_4402</name>
</gene>
<sequence length="70" mass="7467">MPFSGEEKAPGDRHGCAGLRRAGLAECDGAPSPTPAARPLVAHRMRHDGAPQARVIRRTFDPFRNCEGGS</sequence>
<dbReference type="Proteomes" id="UP000069205">
    <property type="component" value="Chromosome"/>
</dbReference>
<dbReference type="STRING" id="42253.NITMOv2_4402"/>
<dbReference type="EMBL" id="CP011801">
    <property type="protein sequence ID" value="ALA60777.1"/>
    <property type="molecule type" value="Genomic_DNA"/>
</dbReference>
<organism evidence="1 2">
    <name type="scientific">Nitrospira moscoviensis</name>
    <dbReference type="NCBI Taxonomy" id="42253"/>
    <lineage>
        <taxon>Bacteria</taxon>
        <taxon>Pseudomonadati</taxon>
        <taxon>Nitrospirota</taxon>
        <taxon>Nitrospiria</taxon>
        <taxon>Nitrospirales</taxon>
        <taxon>Nitrospiraceae</taxon>
        <taxon>Nitrospira</taxon>
    </lineage>
</organism>
<dbReference type="AlphaFoldDB" id="A0A0K2GJG9"/>
<dbReference type="PATRIC" id="fig|42253.5.peg.4343"/>
<keyword evidence="2" id="KW-1185">Reference proteome</keyword>
<protein>
    <submittedName>
        <fullName evidence="1">Uncharacterized protein</fullName>
    </submittedName>
</protein>
<evidence type="ECO:0000313" key="1">
    <source>
        <dbReference type="EMBL" id="ALA60777.1"/>
    </source>
</evidence>
<accession>A0A0K2GJG9</accession>